<dbReference type="AlphaFoldDB" id="A0A8H4VX49"/>
<dbReference type="GO" id="GO:0009277">
    <property type="term" value="C:fungal-type cell wall"/>
    <property type="evidence" value="ECO:0007669"/>
    <property type="project" value="TreeGrafter"/>
</dbReference>
<evidence type="ECO:0000256" key="4">
    <source>
        <dbReference type="ARBA" id="ARBA00022525"/>
    </source>
</evidence>
<evidence type="ECO:0000256" key="11">
    <source>
        <dbReference type="ARBA" id="ARBA00041516"/>
    </source>
</evidence>
<comment type="subcellular location">
    <subcellularLocation>
        <location evidence="1">Secreted</location>
        <location evidence="1">Cell wall</location>
    </subcellularLocation>
</comment>
<reference evidence="14 15" key="1">
    <citation type="submission" date="2020-03" db="EMBL/GenBank/DDBJ databases">
        <title>Draft Genome Sequence of Cudoniella acicularis.</title>
        <authorList>
            <person name="Buettner E."/>
            <person name="Kellner H."/>
        </authorList>
    </citation>
    <scope>NUCLEOTIDE SEQUENCE [LARGE SCALE GENOMIC DNA]</scope>
    <source>
        <strain evidence="14 15">DSM 108380</strain>
    </source>
</reference>
<organism evidence="14 15">
    <name type="scientific">Cudoniella acicularis</name>
    <dbReference type="NCBI Taxonomy" id="354080"/>
    <lineage>
        <taxon>Eukaryota</taxon>
        <taxon>Fungi</taxon>
        <taxon>Dikarya</taxon>
        <taxon>Ascomycota</taxon>
        <taxon>Pezizomycotina</taxon>
        <taxon>Leotiomycetes</taxon>
        <taxon>Helotiales</taxon>
        <taxon>Tricladiaceae</taxon>
        <taxon>Cudoniella</taxon>
    </lineage>
</organism>
<evidence type="ECO:0000256" key="12">
    <source>
        <dbReference type="ARBA" id="ARBA00042762"/>
    </source>
</evidence>
<dbReference type="EMBL" id="JAAMPI010001266">
    <property type="protein sequence ID" value="KAF4625918.1"/>
    <property type="molecule type" value="Genomic_DNA"/>
</dbReference>
<evidence type="ECO:0000256" key="13">
    <source>
        <dbReference type="SAM" id="MobiDB-lite"/>
    </source>
</evidence>
<evidence type="ECO:0000256" key="10">
    <source>
        <dbReference type="ARBA" id="ARBA00041495"/>
    </source>
</evidence>
<name>A0A8H4VX49_9HELO</name>
<evidence type="ECO:0000256" key="1">
    <source>
        <dbReference type="ARBA" id="ARBA00004191"/>
    </source>
</evidence>
<evidence type="ECO:0000313" key="15">
    <source>
        <dbReference type="Proteomes" id="UP000566819"/>
    </source>
</evidence>
<dbReference type="Gene3D" id="3.20.20.80">
    <property type="entry name" value="Glycosidases"/>
    <property type="match status" value="1"/>
</dbReference>
<keyword evidence="3" id="KW-0134">Cell wall</keyword>
<protein>
    <recommendedName>
        <fullName evidence="9">Probable beta-glucosidase btgE</fullName>
    </recommendedName>
    <alternativeName>
        <fullName evidence="10">Beta-D-glucoside glucohydrolase btgE</fullName>
    </alternativeName>
    <alternativeName>
        <fullName evidence="12">Cellobiase btgE</fullName>
    </alternativeName>
    <alternativeName>
        <fullName evidence="11">Gentiobiase btgE</fullName>
    </alternativeName>
</protein>
<comment type="caution">
    <text evidence="14">The sequence shown here is derived from an EMBL/GenBank/DDBJ whole genome shotgun (WGS) entry which is preliminary data.</text>
</comment>
<dbReference type="PANTHER" id="PTHR16631:SF24">
    <property type="entry name" value="FAMILY 17 GLUCOSIDASE SCW11-RELATED"/>
    <property type="match status" value="1"/>
</dbReference>
<dbReference type="GO" id="GO:0005576">
    <property type="term" value="C:extracellular region"/>
    <property type="evidence" value="ECO:0007669"/>
    <property type="project" value="TreeGrafter"/>
</dbReference>
<evidence type="ECO:0000256" key="9">
    <source>
        <dbReference type="ARBA" id="ARBA00039284"/>
    </source>
</evidence>
<dbReference type="GO" id="GO:0071555">
    <property type="term" value="P:cell wall organization"/>
    <property type="evidence" value="ECO:0007669"/>
    <property type="project" value="TreeGrafter"/>
</dbReference>
<keyword evidence="4" id="KW-0964">Secreted</keyword>
<gene>
    <name evidence="14" type="ORF">G7Y89_g12244</name>
</gene>
<feature type="region of interest" description="Disordered" evidence="13">
    <location>
        <begin position="247"/>
        <end position="270"/>
    </location>
</feature>
<dbReference type="InterPro" id="IPR017853">
    <property type="entry name" value="GH"/>
</dbReference>
<accession>A0A8H4VX49</accession>
<keyword evidence="5" id="KW-0732">Signal</keyword>
<dbReference type="InterPro" id="IPR050732">
    <property type="entry name" value="Beta-glucan_modifiers"/>
</dbReference>
<evidence type="ECO:0000313" key="14">
    <source>
        <dbReference type="EMBL" id="KAF4625918.1"/>
    </source>
</evidence>
<dbReference type="SUPFAM" id="SSF51445">
    <property type="entry name" value="(Trans)glycosidases"/>
    <property type="match status" value="1"/>
</dbReference>
<keyword evidence="7" id="KW-0326">Glycosidase</keyword>
<evidence type="ECO:0000256" key="6">
    <source>
        <dbReference type="ARBA" id="ARBA00022801"/>
    </source>
</evidence>
<feature type="compositionally biased region" description="Low complexity" evidence="13">
    <location>
        <begin position="247"/>
        <end position="262"/>
    </location>
</feature>
<dbReference type="GO" id="GO:0009986">
    <property type="term" value="C:cell surface"/>
    <property type="evidence" value="ECO:0007669"/>
    <property type="project" value="TreeGrafter"/>
</dbReference>
<dbReference type="OrthoDB" id="4082933at2759"/>
<dbReference type="Proteomes" id="UP000566819">
    <property type="component" value="Unassembled WGS sequence"/>
</dbReference>
<evidence type="ECO:0000256" key="8">
    <source>
        <dbReference type="ARBA" id="ARBA00024983"/>
    </source>
</evidence>
<sequence length="530" mass="53368">MELVMELESTPGLASARLRLAAAATIYTTITGEGTLYFPPPPATSMLPSPSSFSSPAPSPSTTSTIAAVVVPVPTSSSIPSPTPVVVPTPLATTCPTPGVYTIPATTLTLTSSTTVCAPASTALTSGTNTYGGVTTIVSTATTVVCPFATVSSSGTVVTSIILTTTYVCPSAGTYTIAPSTTAVSTSTVLVYPTPASYAPGTYTQAEIVTTITETDYVIFCPFTSPAPVATSSSAAVVVSVASAPAPASTSSAAPVQSSSSSGNSGSLGTSGNQWAITYSPYTSSGACKAASDVSTDIALIASKGFKAVRIYSTDCSGLPNVGSACQANGLKLILGIFISDTGISGAQQQVTDIISWGQFSLVELIVIGNEAVFNGYCSASDLAAFITDCKSKFSAAGYSGQCTTTEPLNTWQANTGALCGAVDVVGCNIHPFFNSGISASDAGSFTASQLQIVDGLCSGKSGINLETGWPSQGSCNGAACPGSSEQATAVKAITDAVGGKSVMFSFTNDLWKTPGEFDCEQYWGAIDLF</sequence>
<evidence type="ECO:0000256" key="5">
    <source>
        <dbReference type="ARBA" id="ARBA00022729"/>
    </source>
</evidence>
<evidence type="ECO:0000256" key="3">
    <source>
        <dbReference type="ARBA" id="ARBA00022512"/>
    </source>
</evidence>
<comment type="function">
    <text evidence="8">Beta-glucosidases are one of a number of cellulolytic enzymes involved in the degradation of cellulosic biomass. Catalyzes the last step releasing glucose from the inhibitory cellobiose.</text>
</comment>
<evidence type="ECO:0000256" key="2">
    <source>
        <dbReference type="ARBA" id="ARBA00008773"/>
    </source>
</evidence>
<comment type="similarity">
    <text evidence="2">Belongs to the glycosyl hydrolase 17 family.</text>
</comment>
<keyword evidence="15" id="KW-1185">Reference proteome</keyword>
<dbReference type="PANTHER" id="PTHR16631">
    <property type="entry name" value="GLUCAN 1,3-BETA-GLUCOSIDASE"/>
    <property type="match status" value="1"/>
</dbReference>
<proteinExistence type="inferred from homology"/>
<evidence type="ECO:0000256" key="7">
    <source>
        <dbReference type="ARBA" id="ARBA00023295"/>
    </source>
</evidence>
<keyword evidence="6" id="KW-0378">Hydrolase</keyword>
<dbReference type="GO" id="GO:0042973">
    <property type="term" value="F:glucan endo-1,3-beta-D-glucosidase activity"/>
    <property type="evidence" value="ECO:0007669"/>
    <property type="project" value="TreeGrafter"/>
</dbReference>